<name>A0ACA9KZ01_9GLOM</name>
<reference evidence="1" key="1">
    <citation type="submission" date="2021-06" db="EMBL/GenBank/DDBJ databases">
        <authorList>
            <person name="Kallberg Y."/>
            <person name="Tangrot J."/>
            <person name="Rosling A."/>
        </authorList>
    </citation>
    <scope>NUCLEOTIDE SEQUENCE</scope>
    <source>
        <strain evidence="1">CL356</strain>
    </source>
</reference>
<sequence length="355" mass="37705">MSSISTQNQKPLVTLLLVLVTISSGIFAAPVDKRNFLNYGYPQPFVTFQEANQNIATTEAANVNSLGIETLNAAEAAATFDNENLASLLILKRNEDKRNFLGAGGMGGGFQPFVAFETANENIATTEAANVNSLGIEALNACEAAATFDNENAVTALIVKRDENKRNFLNNGFQQPLVTFQTANENIATTEAANVNSLGIEALNAAEAAATFDNENIESVLILKRDENKRNFLGAGGMGGGFQPFVTFEAANENIATTEAANVNSLGVETLNACEAAATFDNENAATLLILKRDESKRNFLNNGIAQPFVSFQVANENIATTEAANVNSLEVEALNAAEAAATFDNENFASLLIV</sequence>
<evidence type="ECO:0000313" key="2">
    <source>
        <dbReference type="Proteomes" id="UP000789525"/>
    </source>
</evidence>
<gene>
    <name evidence="1" type="ORF">ACOLOM_LOCUS2826</name>
</gene>
<accession>A0ACA9KZ01</accession>
<protein>
    <submittedName>
        <fullName evidence="1">13611_t:CDS:1</fullName>
    </submittedName>
</protein>
<keyword evidence="2" id="KW-1185">Reference proteome</keyword>
<proteinExistence type="predicted"/>
<dbReference type="EMBL" id="CAJVPT010003888">
    <property type="protein sequence ID" value="CAG8501654.1"/>
    <property type="molecule type" value="Genomic_DNA"/>
</dbReference>
<comment type="caution">
    <text evidence="1">The sequence shown here is derived from an EMBL/GenBank/DDBJ whole genome shotgun (WGS) entry which is preliminary data.</text>
</comment>
<organism evidence="1 2">
    <name type="scientific">Acaulospora colombiana</name>
    <dbReference type="NCBI Taxonomy" id="27376"/>
    <lineage>
        <taxon>Eukaryota</taxon>
        <taxon>Fungi</taxon>
        <taxon>Fungi incertae sedis</taxon>
        <taxon>Mucoromycota</taxon>
        <taxon>Glomeromycotina</taxon>
        <taxon>Glomeromycetes</taxon>
        <taxon>Diversisporales</taxon>
        <taxon>Acaulosporaceae</taxon>
        <taxon>Acaulospora</taxon>
    </lineage>
</organism>
<dbReference type="Proteomes" id="UP000789525">
    <property type="component" value="Unassembled WGS sequence"/>
</dbReference>
<evidence type="ECO:0000313" key="1">
    <source>
        <dbReference type="EMBL" id="CAG8501654.1"/>
    </source>
</evidence>